<accession>A0A841J9V6</accession>
<name>A0A841J9V6_9SPHN</name>
<evidence type="ECO:0000313" key="1">
    <source>
        <dbReference type="EMBL" id="MBB6125348.1"/>
    </source>
</evidence>
<comment type="caution">
    <text evidence="1">The sequence shown here is derived from an EMBL/GenBank/DDBJ whole genome shotgun (WGS) entry which is preliminary data.</text>
</comment>
<gene>
    <name evidence="1" type="ORF">FHS92_003109</name>
</gene>
<keyword evidence="2" id="KW-1185">Reference proteome</keyword>
<sequence length="71" mass="7769">MLPPARGIARALCDLSDPENLPSFGEGAYRTVRGKKLSNGTGMHRIAVQLTLVASFFSYRGFAPEFLGVRR</sequence>
<protein>
    <submittedName>
        <fullName evidence="1">Uncharacterized protein</fullName>
    </submittedName>
</protein>
<dbReference type="Proteomes" id="UP000552700">
    <property type="component" value="Unassembled WGS sequence"/>
</dbReference>
<reference evidence="1 2" key="1">
    <citation type="submission" date="2020-08" db="EMBL/GenBank/DDBJ databases">
        <title>Genomic Encyclopedia of Type Strains, Phase IV (KMG-IV): sequencing the most valuable type-strain genomes for metagenomic binning, comparative biology and taxonomic classification.</title>
        <authorList>
            <person name="Goeker M."/>
        </authorList>
    </citation>
    <scope>NUCLEOTIDE SEQUENCE [LARGE SCALE GENOMIC DNA]</scope>
    <source>
        <strain evidence="1 2">DSM 102255</strain>
    </source>
</reference>
<organism evidence="1 2">
    <name type="scientific">Sphingobium subterraneum</name>
    <dbReference type="NCBI Taxonomy" id="627688"/>
    <lineage>
        <taxon>Bacteria</taxon>
        <taxon>Pseudomonadati</taxon>
        <taxon>Pseudomonadota</taxon>
        <taxon>Alphaproteobacteria</taxon>
        <taxon>Sphingomonadales</taxon>
        <taxon>Sphingomonadaceae</taxon>
        <taxon>Sphingobium</taxon>
    </lineage>
</organism>
<dbReference type="EMBL" id="JACIJP010000006">
    <property type="protein sequence ID" value="MBB6125348.1"/>
    <property type="molecule type" value="Genomic_DNA"/>
</dbReference>
<dbReference type="AlphaFoldDB" id="A0A841J9V6"/>
<proteinExistence type="predicted"/>
<evidence type="ECO:0000313" key="2">
    <source>
        <dbReference type="Proteomes" id="UP000552700"/>
    </source>
</evidence>